<dbReference type="InterPro" id="IPR012944">
    <property type="entry name" value="SusD_RagB_dom"/>
</dbReference>
<evidence type="ECO:0008006" key="11">
    <source>
        <dbReference type="Google" id="ProtNLM"/>
    </source>
</evidence>
<sequence length="480" mass="55475">MKNIIYTALLSMFISLSSCSWLDVNSKSEVSIEDMFSTREGYYTTLSGIYISMGGENLYGNNLCLYALEPLTQQYTVSDTETDRTKWAQFQYSTDEGEELISNIWSTMYNTIVNCNVVIEQLQKDDMPTFEPGVTNILLAEALGLRAYMYFDLIRMYNDSYKVNPNSANVPYKTDFGFSIGKKITTTELLQELMADLTKARKLLQDNDPIFTGKSFNDKYVSYDRTQRMNYYAVTALMARIEMFRENYKEAYLLADEIIQSEKFRFIKQDEIIETDIYGKELKVDRIFMPEMIFGLYTETVLTASKETYEGLTQDFVKSDACYEESDVRRNWLYTNPSANNKINLIRYQRSKLTEDASKYGPSVVPMLKLSEMYLIAAEATLKDKSTGGDAISLINKIKKERITTELSDNASEEKIQTEITHEYICDFKGEGQLFYYYKRNNMTSIDDGRYNGNSVIMKSENYKLPLPKYEQDFGYGNSN</sequence>
<dbReference type="AlphaFoldDB" id="A0A7G1I182"/>
<evidence type="ECO:0000256" key="2">
    <source>
        <dbReference type="ARBA" id="ARBA00006275"/>
    </source>
</evidence>
<dbReference type="InterPro" id="IPR011990">
    <property type="entry name" value="TPR-like_helical_dom_sf"/>
</dbReference>
<gene>
    <name evidence="9" type="ORF">Cop2CBH44_27840</name>
</gene>
<dbReference type="SUPFAM" id="SSF48452">
    <property type="entry name" value="TPR-like"/>
    <property type="match status" value="1"/>
</dbReference>
<keyword evidence="10" id="KW-1185">Reference proteome</keyword>
<proteinExistence type="inferred from homology"/>
<dbReference type="Gene3D" id="2.20.20.130">
    <property type="match status" value="1"/>
</dbReference>
<evidence type="ECO:0000256" key="6">
    <source>
        <dbReference type="SAM" id="SignalP"/>
    </source>
</evidence>
<evidence type="ECO:0000313" key="9">
    <source>
        <dbReference type="EMBL" id="BCI64431.1"/>
    </source>
</evidence>
<evidence type="ECO:0000256" key="3">
    <source>
        <dbReference type="ARBA" id="ARBA00022729"/>
    </source>
</evidence>
<dbReference type="Pfam" id="PF07980">
    <property type="entry name" value="SusD_RagB"/>
    <property type="match status" value="1"/>
</dbReference>
<evidence type="ECO:0000313" key="10">
    <source>
        <dbReference type="Proteomes" id="UP000594042"/>
    </source>
</evidence>
<keyword evidence="4" id="KW-0472">Membrane</keyword>
<protein>
    <recommendedName>
        <fullName evidence="11">RagB/SusD family nutrient uptake outer membrane protein</fullName>
    </recommendedName>
</protein>
<evidence type="ECO:0000256" key="4">
    <source>
        <dbReference type="ARBA" id="ARBA00023136"/>
    </source>
</evidence>
<keyword evidence="5" id="KW-0998">Cell outer membrane</keyword>
<keyword evidence="3 6" id="KW-0732">Signal</keyword>
<organism evidence="9 10">
    <name type="scientific">Coprobacter secundus subsp. similis</name>
    <dbReference type="NCBI Taxonomy" id="2751153"/>
    <lineage>
        <taxon>Bacteria</taxon>
        <taxon>Pseudomonadati</taxon>
        <taxon>Bacteroidota</taxon>
        <taxon>Bacteroidia</taxon>
        <taxon>Bacteroidales</taxon>
        <taxon>Barnesiellaceae</taxon>
        <taxon>Coprobacter</taxon>
    </lineage>
</organism>
<dbReference type="Gene3D" id="1.25.40.900">
    <property type="match status" value="1"/>
</dbReference>
<dbReference type="InterPro" id="IPR033985">
    <property type="entry name" value="SusD-like_N"/>
</dbReference>
<evidence type="ECO:0000259" key="7">
    <source>
        <dbReference type="Pfam" id="PF07980"/>
    </source>
</evidence>
<evidence type="ECO:0000259" key="8">
    <source>
        <dbReference type="Pfam" id="PF14322"/>
    </source>
</evidence>
<feature type="domain" description="SusD-like N-terminal" evidence="8">
    <location>
        <begin position="21"/>
        <end position="207"/>
    </location>
</feature>
<evidence type="ECO:0000256" key="5">
    <source>
        <dbReference type="ARBA" id="ARBA00023237"/>
    </source>
</evidence>
<feature type="chain" id="PRO_5028914944" description="RagB/SusD family nutrient uptake outer membrane protein" evidence="6">
    <location>
        <begin position="23"/>
        <end position="480"/>
    </location>
</feature>
<dbReference type="Pfam" id="PF14322">
    <property type="entry name" value="SusD-like_3"/>
    <property type="match status" value="1"/>
</dbReference>
<accession>A0A7G1I182</accession>
<comment type="subcellular location">
    <subcellularLocation>
        <location evidence="1">Cell outer membrane</location>
    </subcellularLocation>
</comment>
<dbReference type="EMBL" id="AP023322">
    <property type="protein sequence ID" value="BCI64431.1"/>
    <property type="molecule type" value="Genomic_DNA"/>
</dbReference>
<feature type="domain" description="RagB/SusD" evidence="7">
    <location>
        <begin position="325"/>
        <end position="465"/>
    </location>
</feature>
<comment type="similarity">
    <text evidence="2">Belongs to the SusD family.</text>
</comment>
<reference evidence="10" key="1">
    <citation type="submission" date="2020-07" db="EMBL/GenBank/DDBJ databases">
        <title>Complete genome sequencing of Coprobacter sp. strain 2CBH44.</title>
        <authorList>
            <person name="Sakamoto M."/>
            <person name="Murakami T."/>
            <person name="Mori H."/>
        </authorList>
    </citation>
    <scope>NUCLEOTIDE SEQUENCE [LARGE SCALE GENOMIC DNA]</scope>
    <source>
        <strain evidence="10">2CBH44</strain>
    </source>
</reference>
<dbReference type="Proteomes" id="UP000594042">
    <property type="component" value="Chromosome"/>
</dbReference>
<evidence type="ECO:0000256" key="1">
    <source>
        <dbReference type="ARBA" id="ARBA00004442"/>
    </source>
</evidence>
<dbReference type="GO" id="GO:0009279">
    <property type="term" value="C:cell outer membrane"/>
    <property type="evidence" value="ECO:0007669"/>
    <property type="project" value="UniProtKB-SubCell"/>
</dbReference>
<feature type="signal peptide" evidence="6">
    <location>
        <begin position="1"/>
        <end position="22"/>
    </location>
</feature>
<name>A0A7G1I182_9BACT</name>
<dbReference type="KEGG" id="copr:Cop2CBH44_27840"/>
<dbReference type="PROSITE" id="PS51257">
    <property type="entry name" value="PROKAR_LIPOPROTEIN"/>
    <property type="match status" value="1"/>
</dbReference>
<dbReference type="Gene3D" id="1.25.40.390">
    <property type="match status" value="1"/>
</dbReference>